<keyword evidence="7 12" id="KW-0371">Homeobox</keyword>
<feature type="region of interest" description="Disordered" evidence="10">
    <location>
        <begin position="148"/>
        <end position="186"/>
    </location>
</feature>
<keyword evidence="13" id="KW-1185">Reference proteome</keyword>
<comment type="subcellular location">
    <subcellularLocation>
        <location evidence="1">Nucleus</location>
    </subcellularLocation>
</comment>
<evidence type="ECO:0000256" key="1">
    <source>
        <dbReference type="ARBA" id="ARBA00004123"/>
    </source>
</evidence>
<dbReference type="SUPFAM" id="SSF46689">
    <property type="entry name" value="Homeodomain-like"/>
    <property type="match status" value="1"/>
</dbReference>
<dbReference type="InterPro" id="IPR006456">
    <property type="entry name" value="ZF_HD_homeobox_Cys/His_dimer"/>
</dbReference>
<dbReference type="PROSITE" id="PS51523">
    <property type="entry name" value="ZF_HD_DIMER"/>
    <property type="match status" value="1"/>
</dbReference>
<evidence type="ECO:0000256" key="8">
    <source>
        <dbReference type="ARBA" id="ARBA00023163"/>
    </source>
</evidence>
<dbReference type="EMBL" id="QZWG01000020">
    <property type="protein sequence ID" value="RZB42758.1"/>
    <property type="molecule type" value="Genomic_DNA"/>
</dbReference>
<dbReference type="Pfam" id="PF04770">
    <property type="entry name" value="ZF-HD_dimer"/>
    <property type="match status" value="1"/>
</dbReference>
<evidence type="ECO:0000256" key="5">
    <source>
        <dbReference type="ARBA" id="ARBA00023015"/>
    </source>
</evidence>
<keyword evidence="4" id="KW-0862">Zinc</keyword>
<evidence type="ECO:0000256" key="2">
    <source>
        <dbReference type="ARBA" id="ARBA00022723"/>
    </source>
</evidence>
<keyword evidence="9" id="KW-0539">Nucleus</keyword>
<evidence type="ECO:0000256" key="9">
    <source>
        <dbReference type="ARBA" id="ARBA00023242"/>
    </source>
</evidence>
<keyword evidence="6 12" id="KW-0238">DNA-binding</keyword>
<keyword evidence="5" id="KW-0805">Transcription regulation</keyword>
<dbReference type="AlphaFoldDB" id="A0A445F1P1"/>
<accession>A0A445F1P1</accession>
<keyword evidence="8" id="KW-0804">Transcription</keyword>
<dbReference type="Gene3D" id="1.10.10.60">
    <property type="entry name" value="Homeodomain-like"/>
    <property type="match status" value="1"/>
</dbReference>
<evidence type="ECO:0000256" key="3">
    <source>
        <dbReference type="ARBA" id="ARBA00022771"/>
    </source>
</evidence>
<dbReference type="PANTHER" id="PTHR31948:SF157">
    <property type="entry name" value="ZINC-FINGER HOMEODOMAIN PROTEIN 1"/>
    <property type="match status" value="1"/>
</dbReference>
<protein>
    <submittedName>
        <fullName evidence="12">Zinc-finger homeodomain protein 1</fullName>
    </submittedName>
</protein>
<sequence>MEFKQHEETELRMLAATASYNAFGIPPSSQGEEEPVAAAIPMTPTPPTLAQKNDNEKYHECLKNHTIKTGIHTLDGCIKFLPLGEEGTLDALKCLVCNCHRNFHRKETPNDTYLVPYYRHSPLPLAAYYGEQVGYPHVQGQQCTTLALPSRSRGSGGAQSSREDMEAVSDPTSGATPHGGSSKKRFRTRFTQEQKGKMLAFAEKLGWRIMKHDESVVQEFCAQTNIQPRVLKVWVHNNKHTLNKKNIVIGSTIHNVTYADDVVRVSVDKVFDGDAQVSFPTSKIQYVRQAHDIFLAWPANLGKCVSHEDSRLTPSKVFEPIERLNNVATDDPLRQLIRTLYDIYEKPVELLWDGTKFGIPNVDASFFLTYSYVNEIISGLWMSGVQAWVMVRSMDSLSLSPYTMQRRDMLNVSSTLKHGLRNPNERLMFKAEGMSVAIMSCIGCGTYGLVMAVRTQQVHRIAQVIVKLRMSIVVIIDQFKSTNMSDNYTSGWSIVGALESSASSSLLEKEHPAKDLHQEWNSKCVCQIGLASRLTKPYSQTEKKLRLARETRLAHEQNFRKLNCLGLSETNSLSLGLFRLKRHGGFVRLTHLAANRIPKDSNTLT</sequence>
<dbReference type="InterPro" id="IPR006455">
    <property type="entry name" value="Homeodomain_ZF_HD"/>
</dbReference>
<dbReference type="InterPro" id="IPR009057">
    <property type="entry name" value="Homeodomain-like_sf"/>
</dbReference>
<evidence type="ECO:0000313" key="12">
    <source>
        <dbReference type="EMBL" id="RZB42758.1"/>
    </source>
</evidence>
<evidence type="ECO:0000313" key="13">
    <source>
        <dbReference type="Proteomes" id="UP000289340"/>
    </source>
</evidence>
<name>A0A445F1P1_GLYSO</name>
<evidence type="ECO:0000259" key="11">
    <source>
        <dbReference type="PROSITE" id="PS51523"/>
    </source>
</evidence>
<proteinExistence type="predicted"/>
<gene>
    <name evidence="12" type="ORF">D0Y65_053371</name>
</gene>
<keyword evidence="3 12" id="KW-0863">Zinc-finger</keyword>
<organism evidence="12 13">
    <name type="scientific">Glycine soja</name>
    <name type="common">Wild soybean</name>
    <dbReference type="NCBI Taxonomy" id="3848"/>
    <lineage>
        <taxon>Eukaryota</taxon>
        <taxon>Viridiplantae</taxon>
        <taxon>Streptophyta</taxon>
        <taxon>Embryophyta</taxon>
        <taxon>Tracheophyta</taxon>
        <taxon>Spermatophyta</taxon>
        <taxon>Magnoliopsida</taxon>
        <taxon>eudicotyledons</taxon>
        <taxon>Gunneridae</taxon>
        <taxon>Pentapetalae</taxon>
        <taxon>rosids</taxon>
        <taxon>fabids</taxon>
        <taxon>Fabales</taxon>
        <taxon>Fabaceae</taxon>
        <taxon>Papilionoideae</taxon>
        <taxon>50 kb inversion clade</taxon>
        <taxon>NPAAA clade</taxon>
        <taxon>indigoferoid/millettioid clade</taxon>
        <taxon>Phaseoleae</taxon>
        <taxon>Glycine</taxon>
        <taxon>Glycine subgen. Soja</taxon>
    </lineage>
</organism>
<dbReference type="GO" id="GO:0050793">
    <property type="term" value="P:regulation of developmental process"/>
    <property type="evidence" value="ECO:0007669"/>
    <property type="project" value="TreeGrafter"/>
</dbReference>
<dbReference type="Proteomes" id="UP000289340">
    <property type="component" value="Chromosome 20"/>
</dbReference>
<feature type="domain" description="ZF-HD dimerization-type" evidence="11">
    <location>
        <begin position="58"/>
        <end position="107"/>
    </location>
</feature>
<dbReference type="GO" id="GO:0008270">
    <property type="term" value="F:zinc ion binding"/>
    <property type="evidence" value="ECO:0007669"/>
    <property type="project" value="UniProtKB-KW"/>
</dbReference>
<evidence type="ECO:0000256" key="6">
    <source>
        <dbReference type="ARBA" id="ARBA00023125"/>
    </source>
</evidence>
<evidence type="ECO:0000256" key="10">
    <source>
        <dbReference type="SAM" id="MobiDB-lite"/>
    </source>
</evidence>
<evidence type="ECO:0000256" key="4">
    <source>
        <dbReference type="ARBA" id="ARBA00022833"/>
    </source>
</evidence>
<dbReference type="GO" id="GO:0003700">
    <property type="term" value="F:DNA-binding transcription factor activity"/>
    <property type="evidence" value="ECO:0007669"/>
    <property type="project" value="TreeGrafter"/>
</dbReference>
<dbReference type="NCBIfam" id="TIGR01565">
    <property type="entry name" value="homeo_ZF_HD"/>
    <property type="match status" value="1"/>
</dbReference>
<dbReference type="NCBIfam" id="TIGR01566">
    <property type="entry name" value="ZF_HD_prot_N"/>
    <property type="match status" value="1"/>
</dbReference>
<dbReference type="GO" id="GO:0005634">
    <property type="term" value="C:nucleus"/>
    <property type="evidence" value="ECO:0007669"/>
    <property type="project" value="UniProtKB-SubCell"/>
</dbReference>
<dbReference type="FunFam" id="1.10.10.60:FF:000257">
    <property type="entry name" value="Zinc-finger homeodomain protein 2"/>
    <property type="match status" value="1"/>
</dbReference>
<evidence type="ECO:0000256" key="7">
    <source>
        <dbReference type="ARBA" id="ARBA00023155"/>
    </source>
</evidence>
<comment type="caution">
    <text evidence="12">The sequence shown here is derived from an EMBL/GenBank/DDBJ whole genome shotgun (WGS) entry which is preliminary data.</text>
</comment>
<reference evidence="12 13" key="1">
    <citation type="submission" date="2018-09" db="EMBL/GenBank/DDBJ databases">
        <title>A high-quality reference genome of wild soybean provides a powerful tool to mine soybean genomes.</title>
        <authorList>
            <person name="Xie M."/>
            <person name="Chung C.Y.L."/>
            <person name="Li M.-W."/>
            <person name="Wong F.-L."/>
            <person name="Chan T.-F."/>
            <person name="Lam H.-M."/>
        </authorList>
    </citation>
    <scope>NUCLEOTIDE SEQUENCE [LARGE SCALE GENOMIC DNA]</scope>
    <source>
        <strain evidence="13">cv. W05</strain>
        <tissue evidence="12">Hypocotyl of etiolated seedlings</tissue>
    </source>
</reference>
<dbReference type="PANTHER" id="PTHR31948">
    <property type="entry name" value="ZINC-FINGER HOMEODOMAIN PROTEIN 2"/>
    <property type="match status" value="1"/>
</dbReference>
<feature type="region of interest" description="Disordered" evidence="10">
    <location>
        <begin position="24"/>
        <end position="46"/>
    </location>
</feature>
<keyword evidence="2" id="KW-0479">Metal-binding</keyword>
<dbReference type="GO" id="GO:0000976">
    <property type="term" value="F:transcription cis-regulatory region binding"/>
    <property type="evidence" value="ECO:0007669"/>
    <property type="project" value="TreeGrafter"/>
</dbReference>